<accession>A0ABY6AWY9</accession>
<sequence length="228" mass="26163">MKKRRQRSDVPPDSIQGVSMQTLDKELSRHVEIARTKPVSVDKYGVPWVWIVSHPLWMQADHLKSFVPEGHGLVNLREAIDSTLAYEGLLMNELTRQCTSGLDARMVTRAWLLQVVYSLSDPRRVREGLVYNMLWRWFVGYQLRSEQLPEIEPFVHDLNRVSAHPHVIDIVHRSLNNGAMLHADTEEFRINRGLLHALRTQHVDLPVRLDEPVVGGLSGERGGRSMAR</sequence>
<keyword evidence="3" id="KW-1185">Reference proteome</keyword>
<dbReference type="Proteomes" id="UP001064933">
    <property type="component" value="Chromosome"/>
</dbReference>
<evidence type="ECO:0000313" key="2">
    <source>
        <dbReference type="EMBL" id="UXH77423.1"/>
    </source>
</evidence>
<dbReference type="RefSeq" id="WP_261757170.1">
    <property type="nucleotide sequence ID" value="NZ_CP104562.2"/>
</dbReference>
<reference evidence="2" key="1">
    <citation type="submission" date="2022-10" db="EMBL/GenBank/DDBJ databases">
        <title>Characterization and whole genome sequencing of a new Roseateles species, isolated from fresh water.</title>
        <authorList>
            <person name="Guliayeva D.Y."/>
            <person name="Akhremchuk A.E."/>
            <person name="Sikolenko M.A."/>
            <person name="Valentovich L.N."/>
            <person name="Sidarenka A.V."/>
        </authorList>
    </citation>
    <scope>NUCLEOTIDE SEQUENCE</scope>
    <source>
        <strain evidence="2">BIM B-1768</strain>
    </source>
</reference>
<dbReference type="EMBL" id="CP104562">
    <property type="protein sequence ID" value="UXH77423.1"/>
    <property type="molecule type" value="Genomic_DNA"/>
</dbReference>
<feature type="domain" description="Transposase InsH N-terminal" evidence="1">
    <location>
        <begin position="62"/>
        <end position="149"/>
    </location>
</feature>
<protein>
    <submittedName>
        <fullName evidence="2">Transposase</fullName>
    </submittedName>
</protein>
<evidence type="ECO:0000313" key="3">
    <source>
        <dbReference type="Proteomes" id="UP001064933"/>
    </source>
</evidence>
<dbReference type="InterPro" id="IPR008490">
    <property type="entry name" value="Transposase_InsH_N"/>
</dbReference>
<evidence type="ECO:0000259" key="1">
    <source>
        <dbReference type="Pfam" id="PF05598"/>
    </source>
</evidence>
<organism evidence="2 3">
    <name type="scientific">Roseateles amylovorans</name>
    <dbReference type="NCBI Taxonomy" id="2978473"/>
    <lineage>
        <taxon>Bacteria</taxon>
        <taxon>Pseudomonadati</taxon>
        <taxon>Pseudomonadota</taxon>
        <taxon>Betaproteobacteria</taxon>
        <taxon>Burkholderiales</taxon>
        <taxon>Sphaerotilaceae</taxon>
        <taxon>Roseateles</taxon>
    </lineage>
</organism>
<dbReference type="Pfam" id="PF05598">
    <property type="entry name" value="DUF772"/>
    <property type="match status" value="1"/>
</dbReference>
<name>A0ABY6AWY9_9BURK</name>
<proteinExistence type="predicted"/>
<gene>
    <name evidence="2" type="ORF">N4261_20830</name>
</gene>